<dbReference type="HOGENOM" id="CLU_143932_0_0_1"/>
<proteinExistence type="predicted"/>
<dbReference type="GO" id="GO:0008270">
    <property type="term" value="F:zinc ion binding"/>
    <property type="evidence" value="ECO:0007669"/>
    <property type="project" value="UniProtKB-KW"/>
</dbReference>
<keyword evidence="2 4" id="KW-0863">Zinc-finger</keyword>
<evidence type="ECO:0000313" key="7">
    <source>
        <dbReference type="Proteomes" id="UP000053259"/>
    </source>
</evidence>
<dbReference type="GO" id="GO:0045041">
    <property type="term" value="P:protein import into mitochondrial intermembrane space"/>
    <property type="evidence" value="ECO:0007669"/>
    <property type="project" value="TreeGrafter"/>
</dbReference>
<dbReference type="PROSITE" id="PS51266">
    <property type="entry name" value="ZF_CHY"/>
    <property type="match status" value="1"/>
</dbReference>
<dbReference type="AlphaFoldDB" id="A0A0D2AV93"/>
<accession>A0A0D2AV93</accession>
<keyword evidence="1" id="KW-0479">Metal-binding</keyword>
<evidence type="ECO:0000256" key="2">
    <source>
        <dbReference type="ARBA" id="ARBA00022771"/>
    </source>
</evidence>
<dbReference type="InterPro" id="IPR008913">
    <property type="entry name" value="Znf_CHY"/>
</dbReference>
<feature type="domain" description="CHY-type" evidence="5">
    <location>
        <begin position="12"/>
        <end position="93"/>
    </location>
</feature>
<evidence type="ECO:0000313" key="6">
    <source>
        <dbReference type="EMBL" id="KIW03039.1"/>
    </source>
</evidence>
<dbReference type="Pfam" id="PF05495">
    <property type="entry name" value="zf-CHY"/>
    <property type="match status" value="1"/>
</dbReference>
<protein>
    <recommendedName>
        <fullName evidence="5">CHY-type domain-containing protein</fullName>
    </recommendedName>
</protein>
<dbReference type="InterPro" id="IPR037274">
    <property type="entry name" value="Znf_CHY_sf"/>
</dbReference>
<dbReference type="GeneID" id="27313664"/>
<dbReference type="PANTHER" id="PTHR28082:SF1">
    <property type="entry name" value="HELPER OF TIM PROTEIN 13"/>
    <property type="match status" value="1"/>
</dbReference>
<dbReference type="EMBL" id="KN847546">
    <property type="protein sequence ID" value="KIW03039.1"/>
    <property type="molecule type" value="Genomic_DNA"/>
</dbReference>
<dbReference type="Proteomes" id="UP000053259">
    <property type="component" value="Unassembled WGS sequence"/>
</dbReference>
<keyword evidence="3" id="KW-0862">Zinc</keyword>
<dbReference type="SUPFAM" id="SSF161219">
    <property type="entry name" value="CHY zinc finger-like"/>
    <property type="match status" value="1"/>
</dbReference>
<dbReference type="OrthoDB" id="411372at2759"/>
<reference evidence="6 7" key="1">
    <citation type="submission" date="2015-01" db="EMBL/GenBank/DDBJ databases">
        <title>The Genome Sequence of Ochroconis gallopava CBS43764.</title>
        <authorList>
            <consortium name="The Broad Institute Genomics Platform"/>
            <person name="Cuomo C."/>
            <person name="de Hoog S."/>
            <person name="Gorbushina A."/>
            <person name="Stielow B."/>
            <person name="Teixiera M."/>
            <person name="Abouelleil A."/>
            <person name="Chapman S.B."/>
            <person name="Priest M."/>
            <person name="Young S.K."/>
            <person name="Wortman J."/>
            <person name="Nusbaum C."/>
            <person name="Birren B."/>
        </authorList>
    </citation>
    <scope>NUCLEOTIDE SEQUENCE [LARGE SCALE GENOMIC DNA]</scope>
    <source>
        <strain evidence="6 7">CBS 43764</strain>
    </source>
</reference>
<evidence type="ECO:0000256" key="4">
    <source>
        <dbReference type="PROSITE-ProRule" id="PRU00601"/>
    </source>
</evidence>
<evidence type="ECO:0000259" key="5">
    <source>
        <dbReference type="PROSITE" id="PS51266"/>
    </source>
</evidence>
<dbReference type="InParanoid" id="A0A0D2AV93"/>
<dbReference type="VEuPathDB" id="FungiDB:PV09_05691"/>
<dbReference type="PANTHER" id="PTHR28082">
    <property type="entry name" value="ZINC FINGER PROTEIN"/>
    <property type="match status" value="1"/>
</dbReference>
<dbReference type="RefSeq" id="XP_016212908.1">
    <property type="nucleotide sequence ID" value="XM_016359229.1"/>
</dbReference>
<dbReference type="FunCoup" id="A0A0D2AV93">
    <property type="interactions" value="11"/>
</dbReference>
<keyword evidence="7" id="KW-1185">Reference proteome</keyword>
<dbReference type="GO" id="GO:0005758">
    <property type="term" value="C:mitochondrial intermembrane space"/>
    <property type="evidence" value="ECO:0007669"/>
    <property type="project" value="TreeGrafter"/>
</dbReference>
<gene>
    <name evidence="6" type="ORF">PV09_05691</name>
</gene>
<sequence>MTSSPPVVHGVDVTPSTQCAHWHSSLDIIAIKHACCRKFYACIGCHDACEDHRSAVWLKTQRDERAVLCGRCRHVLRVDEYLACGSRCVRCNAAFNPGCKNHWSMYFEMEREPTQSLPPDCSTPGREGGC</sequence>
<organism evidence="6 7">
    <name type="scientific">Verruconis gallopava</name>
    <dbReference type="NCBI Taxonomy" id="253628"/>
    <lineage>
        <taxon>Eukaryota</taxon>
        <taxon>Fungi</taxon>
        <taxon>Dikarya</taxon>
        <taxon>Ascomycota</taxon>
        <taxon>Pezizomycotina</taxon>
        <taxon>Dothideomycetes</taxon>
        <taxon>Pleosporomycetidae</taxon>
        <taxon>Venturiales</taxon>
        <taxon>Sympoventuriaceae</taxon>
        <taxon>Verruconis</taxon>
    </lineage>
</organism>
<dbReference type="InterPro" id="IPR052604">
    <property type="entry name" value="Mito_Tim_assembly_helper"/>
</dbReference>
<evidence type="ECO:0000256" key="1">
    <source>
        <dbReference type="ARBA" id="ARBA00022723"/>
    </source>
</evidence>
<dbReference type="STRING" id="253628.A0A0D2AV93"/>
<evidence type="ECO:0000256" key="3">
    <source>
        <dbReference type="ARBA" id="ARBA00022833"/>
    </source>
</evidence>
<name>A0A0D2AV93_9PEZI</name>